<evidence type="ECO:0000259" key="1">
    <source>
        <dbReference type="Pfam" id="PF01464"/>
    </source>
</evidence>
<name>A0A934T014_9BURK</name>
<organism evidence="2 3">
    <name type="scientific">Noviherbaspirillum pedocola</name>
    <dbReference type="NCBI Taxonomy" id="2801341"/>
    <lineage>
        <taxon>Bacteria</taxon>
        <taxon>Pseudomonadati</taxon>
        <taxon>Pseudomonadota</taxon>
        <taxon>Betaproteobacteria</taxon>
        <taxon>Burkholderiales</taxon>
        <taxon>Oxalobacteraceae</taxon>
        <taxon>Noviherbaspirillum</taxon>
    </lineage>
</organism>
<dbReference type="EMBL" id="JAEPBG010000006">
    <property type="protein sequence ID" value="MBK4735914.1"/>
    <property type="molecule type" value="Genomic_DNA"/>
</dbReference>
<accession>A0A934T014</accession>
<proteinExistence type="predicted"/>
<feature type="domain" description="Transglycosylase SLT" evidence="1">
    <location>
        <begin position="53"/>
        <end position="134"/>
    </location>
</feature>
<dbReference type="AlphaFoldDB" id="A0A934T014"/>
<dbReference type="Gene3D" id="1.10.530.10">
    <property type="match status" value="1"/>
</dbReference>
<evidence type="ECO:0000313" key="3">
    <source>
        <dbReference type="Proteomes" id="UP000622890"/>
    </source>
</evidence>
<keyword evidence="3" id="KW-1185">Reference proteome</keyword>
<protein>
    <submittedName>
        <fullName evidence="2">Transglycosylase SLT domain-containing protein</fullName>
    </submittedName>
</protein>
<sequence>MAEAGLSWDDEPERRAWTAELLTAIETHLAELEAGNPEAFIAGYGALAKDGKLRYWGELIVAMALYESSWKPGCVYHEPAPLEEDSIGLLQLSYSDGPAYGLEPLNPAADSLKDPLINLRCAVKIMATLLHKDQTVAWTSGSSHKGAARYWSVLWPNKKLDEIRSRVRQKVLS</sequence>
<dbReference type="RefSeq" id="WP_200592815.1">
    <property type="nucleotide sequence ID" value="NZ_JAEPBG010000006.1"/>
</dbReference>
<dbReference type="InterPro" id="IPR008258">
    <property type="entry name" value="Transglycosylase_SLT_dom_1"/>
</dbReference>
<reference evidence="2" key="1">
    <citation type="submission" date="2021-01" db="EMBL/GenBank/DDBJ databases">
        <title>Genome sequence of strain Noviherbaspirillum sp. DKR-6.</title>
        <authorList>
            <person name="Chaudhary D.K."/>
        </authorList>
    </citation>
    <scope>NUCLEOTIDE SEQUENCE</scope>
    <source>
        <strain evidence="2">DKR-6</strain>
    </source>
</reference>
<dbReference type="Pfam" id="PF01464">
    <property type="entry name" value="SLT"/>
    <property type="match status" value="1"/>
</dbReference>
<comment type="caution">
    <text evidence="2">The sequence shown here is derived from an EMBL/GenBank/DDBJ whole genome shotgun (WGS) entry which is preliminary data.</text>
</comment>
<dbReference type="Proteomes" id="UP000622890">
    <property type="component" value="Unassembled WGS sequence"/>
</dbReference>
<dbReference type="InterPro" id="IPR023346">
    <property type="entry name" value="Lysozyme-like_dom_sf"/>
</dbReference>
<dbReference type="SUPFAM" id="SSF53955">
    <property type="entry name" value="Lysozyme-like"/>
    <property type="match status" value="1"/>
</dbReference>
<evidence type="ECO:0000313" key="2">
    <source>
        <dbReference type="EMBL" id="MBK4735914.1"/>
    </source>
</evidence>
<gene>
    <name evidence="2" type="ORF">JJB74_14940</name>
</gene>